<sequence>MSSPHDQLAGQSSPGLGERLGVAPAELKSRVIDFYNGLNTYLSDSSLDGYVQFFNWGYLPVEGRPDDWSGSLPAAMLDRHAVRLVLELLGPISVDGLDVLDVGCGRGGTLATLAARCAPRSLTGVDLNPRSIAHCKQTHGDPRLRFFQGDAEDLAFGDGSFDLVTNIESSNAYPDIDRFYREVNRVLRHGGHFAYTDLLQPGQFGHARDFLAANGFVIEADRDITANVLAARREAAQVQLRAFNAEEPGAADPTRAALMSYFLAPEGSEFFDHIEEGRFEYRILRLRKIADCIEL</sequence>
<name>A0ABX2CRE5_9BRAD</name>
<dbReference type="GO" id="GO:0032259">
    <property type="term" value="P:methylation"/>
    <property type="evidence" value="ECO:0007669"/>
    <property type="project" value="UniProtKB-KW"/>
</dbReference>
<accession>A0ABX2CRE5</accession>
<dbReference type="InterPro" id="IPR050447">
    <property type="entry name" value="Erg6_SMT_methyltransf"/>
</dbReference>
<evidence type="ECO:0000256" key="1">
    <source>
        <dbReference type="ARBA" id="ARBA00022679"/>
    </source>
</evidence>
<evidence type="ECO:0000313" key="4">
    <source>
        <dbReference type="Proteomes" id="UP000886476"/>
    </source>
</evidence>
<dbReference type="CDD" id="cd02440">
    <property type="entry name" value="AdoMet_MTases"/>
    <property type="match status" value="1"/>
</dbReference>
<evidence type="ECO:0000259" key="2">
    <source>
        <dbReference type="Pfam" id="PF08241"/>
    </source>
</evidence>
<dbReference type="EMBL" id="JABFDN010000030">
    <property type="protein sequence ID" value="NPU69999.1"/>
    <property type="molecule type" value="Genomic_DNA"/>
</dbReference>
<gene>
    <name evidence="3" type="ORF">HL667_33760</name>
</gene>
<dbReference type="Pfam" id="PF08241">
    <property type="entry name" value="Methyltransf_11"/>
    <property type="match status" value="1"/>
</dbReference>
<dbReference type="PANTHER" id="PTHR44068:SF11">
    <property type="entry name" value="GERANYL DIPHOSPHATE 2-C-METHYLTRANSFERASE"/>
    <property type="match status" value="1"/>
</dbReference>
<keyword evidence="1" id="KW-0808">Transferase</keyword>
<proteinExistence type="predicted"/>
<keyword evidence="3" id="KW-0489">Methyltransferase</keyword>
<dbReference type="GO" id="GO:0008168">
    <property type="term" value="F:methyltransferase activity"/>
    <property type="evidence" value="ECO:0007669"/>
    <property type="project" value="UniProtKB-KW"/>
</dbReference>
<dbReference type="InterPro" id="IPR029063">
    <property type="entry name" value="SAM-dependent_MTases_sf"/>
</dbReference>
<organism evidence="3 4">
    <name type="scientific">Bradyrhizobium aeschynomenes</name>
    <dbReference type="NCBI Taxonomy" id="2734909"/>
    <lineage>
        <taxon>Bacteria</taxon>
        <taxon>Pseudomonadati</taxon>
        <taxon>Pseudomonadota</taxon>
        <taxon>Alphaproteobacteria</taxon>
        <taxon>Hyphomicrobiales</taxon>
        <taxon>Nitrobacteraceae</taxon>
        <taxon>Bradyrhizobium</taxon>
    </lineage>
</organism>
<dbReference type="Gene3D" id="3.40.50.150">
    <property type="entry name" value="Vaccinia Virus protein VP39"/>
    <property type="match status" value="1"/>
</dbReference>
<dbReference type="RefSeq" id="WP_172115552.1">
    <property type="nucleotide sequence ID" value="NZ_JABFDN010000030.1"/>
</dbReference>
<evidence type="ECO:0000313" key="3">
    <source>
        <dbReference type="EMBL" id="NPU69999.1"/>
    </source>
</evidence>
<dbReference type="SUPFAM" id="SSF53335">
    <property type="entry name" value="S-adenosyl-L-methionine-dependent methyltransferases"/>
    <property type="match status" value="1"/>
</dbReference>
<reference evidence="3" key="1">
    <citation type="submission" date="2020-05" db="EMBL/GenBank/DDBJ databases">
        <title>Nod-independent and nitrogen-fixing Bradyrhizobium aeschynomene sp. nov. isolated from nodules of Aeschynomene indica.</title>
        <authorList>
            <person name="Zhang Z."/>
        </authorList>
    </citation>
    <scope>NUCLEOTIDE SEQUENCE</scope>
    <source>
        <strain evidence="3">83012</strain>
    </source>
</reference>
<protein>
    <submittedName>
        <fullName evidence="3">Methyltransferase domain-containing protein</fullName>
    </submittedName>
</protein>
<dbReference type="InterPro" id="IPR013216">
    <property type="entry name" value="Methyltransf_11"/>
</dbReference>
<dbReference type="Proteomes" id="UP000886476">
    <property type="component" value="Unassembled WGS sequence"/>
</dbReference>
<comment type="caution">
    <text evidence="3">The sequence shown here is derived from an EMBL/GenBank/DDBJ whole genome shotgun (WGS) entry which is preliminary data.</text>
</comment>
<dbReference type="PANTHER" id="PTHR44068">
    <property type="entry name" value="ZGC:194242"/>
    <property type="match status" value="1"/>
</dbReference>
<feature type="domain" description="Methyltransferase type 11" evidence="2">
    <location>
        <begin position="100"/>
        <end position="194"/>
    </location>
</feature>
<keyword evidence="4" id="KW-1185">Reference proteome</keyword>